<evidence type="ECO:0000259" key="4">
    <source>
        <dbReference type="PROSITE" id="PS01124"/>
    </source>
</evidence>
<dbReference type="Pfam" id="PF12625">
    <property type="entry name" value="Arabinose_bd"/>
    <property type="match status" value="1"/>
</dbReference>
<dbReference type="SUPFAM" id="SSF46689">
    <property type="entry name" value="Homeodomain-like"/>
    <property type="match status" value="1"/>
</dbReference>
<dbReference type="Pfam" id="PF12833">
    <property type="entry name" value="HTH_18"/>
    <property type="match status" value="1"/>
</dbReference>
<proteinExistence type="predicted"/>
<keyword evidence="6" id="KW-1185">Reference proteome</keyword>
<dbReference type="Proteomes" id="UP000265509">
    <property type="component" value="Unassembled WGS sequence"/>
</dbReference>
<sequence length="346" mass="39229">MASASARSQHDRLLYPSIPVGFLEDVLQAARHRKLDVEALLQANGLSSHRLQLPGTRISIDQYSRVLRQLRDTTADACMGFLSRPVPPDAFRVFAFSVVGCRNAGEVVAQANDFYALFCPDFHWYLEQAGDDLLMGIELEPALPVDYRFIIQSLLLMGLRLFGWLLGEDIVARSVNFSFTSNATDENLAYLFGSNINYASGADCLRLDGACGRAQLACNRDQVALMLKDTRRLFLVSRQRKPLSQAVRRRLLLNRDRRWLEIDEVAGTLGLNQHQLWRRLKQEGTSFLAIRDGIKRDWALLQLEDPALTIEQVATSLHYADVSAFRKAFRKWTGVQPSRYRQQLQG</sequence>
<dbReference type="OrthoDB" id="5582699at2"/>
<dbReference type="RefSeq" id="WP_117956672.1">
    <property type="nucleotide sequence ID" value="NZ_QRAN01000021.1"/>
</dbReference>
<dbReference type="InterPro" id="IPR009057">
    <property type="entry name" value="Homeodomain-like_sf"/>
</dbReference>
<dbReference type="GO" id="GO:0000976">
    <property type="term" value="F:transcription cis-regulatory region binding"/>
    <property type="evidence" value="ECO:0007669"/>
    <property type="project" value="TreeGrafter"/>
</dbReference>
<dbReference type="PANTHER" id="PTHR47894">
    <property type="entry name" value="HTH-TYPE TRANSCRIPTIONAL REGULATOR GADX"/>
    <property type="match status" value="1"/>
</dbReference>
<evidence type="ECO:0000313" key="6">
    <source>
        <dbReference type="Proteomes" id="UP000265509"/>
    </source>
</evidence>
<dbReference type="EMBL" id="QRAN01000021">
    <property type="protein sequence ID" value="RLQ20685.1"/>
    <property type="molecule type" value="Genomic_DNA"/>
</dbReference>
<gene>
    <name evidence="5" type="ORF">DWB85_16275</name>
</gene>
<dbReference type="SMART" id="SM00342">
    <property type="entry name" value="HTH_ARAC"/>
    <property type="match status" value="1"/>
</dbReference>
<dbReference type="PROSITE" id="PS01124">
    <property type="entry name" value="HTH_ARAC_FAMILY_2"/>
    <property type="match status" value="1"/>
</dbReference>
<keyword evidence="1" id="KW-0805">Transcription regulation</keyword>
<name>A0A3L7DV71_9GAMM</name>
<keyword evidence="2" id="KW-0238">DNA-binding</keyword>
<dbReference type="InterPro" id="IPR032687">
    <property type="entry name" value="AraC-type_N"/>
</dbReference>
<feature type="domain" description="HTH araC/xylS-type" evidence="4">
    <location>
        <begin position="245"/>
        <end position="343"/>
    </location>
</feature>
<dbReference type="InterPro" id="IPR018060">
    <property type="entry name" value="HTH_AraC"/>
</dbReference>
<evidence type="ECO:0000256" key="2">
    <source>
        <dbReference type="ARBA" id="ARBA00023125"/>
    </source>
</evidence>
<accession>A0A3L7DV71</accession>
<evidence type="ECO:0000256" key="1">
    <source>
        <dbReference type="ARBA" id="ARBA00023015"/>
    </source>
</evidence>
<reference evidence="5 6" key="1">
    <citation type="submission" date="2018-07" db="EMBL/GenBank/DDBJ databases">
        <title>Halioglobus sp. genome submission.</title>
        <authorList>
            <person name="Ye M.-Q."/>
            <person name="Du Z.-J."/>
        </authorList>
    </citation>
    <scope>NUCLEOTIDE SEQUENCE [LARGE SCALE GENOMIC DNA]</scope>
    <source>
        <strain evidence="5 6">U0301</strain>
    </source>
</reference>
<protein>
    <submittedName>
        <fullName evidence="5">Helix-turn-helix domain-containing protein</fullName>
    </submittedName>
</protein>
<dbReference type="GO" id="GO:0003700">
    <property type="term" value="F:DNA-binding transcription factor activity"/>
    <property type="evidence" value="ECO:0007669"/>
    <property type="project" value="InterPro"/>
</dbReference>
<dbReference type="PANTHER" id="PTHR47894:SF1">
    <property type="entry name" value="HTH-TYPE TRANSCRIPTIONAL REGULATOR VQSM"/>
    <property type="match status" value="1"/>
</dbReference>
<keyword evidence="3" id="KW-0804">Transcription</keyword>
<comment type="caution">
    <text evidence="5">The sequence shown here is derived from an EMBL/GenBank/DDBJ whole genome shotgun (WGS) entry which is preliminary data.</text>
</comment>
<evidence type="ECO:0000256" key="3">
    <source>
        <dbReference type="ARBA" id="ARBA00023163"/>
    </source>
</evidence>
<dbReference type="Gene3D" id="1.10.10.60">
    <property type="entry name" value="Homeodomain-like"/>
    <property type="match status" value="1"/>
</dbReference>
<organism evidence="5 6">
    <name type="scientific">Seongchinamella sediminis</name>
    <dbReference type="NCBI Taxonomy" id="2283635"/>
    <lineage>
        <taxon>Bacteria</taxon>
        <taxon>Pseudomonadati</taxon>
        <taxon>Pseudomonadota</taxon>
        <taxon>Gammaproteobacteria</taxon>
        <taxon>Cellvibrionales</taxon>
        <taxon>Halieaceae</taxon>
        <taxon>Seongchinamella</taxon>
    </lineage>
</organism>
<dbReference type="GO" id="GO:0005829">
    <property type="term" value="C:cytosol"/>
    <property type="evidence" value="ECO:0007669"/>
    <property type="project" value="TreeGrafter"/>
</dbReference>
<dbReference type="AlphaFoldDB" id="A0A3L7DV71"/>
<evidence type="ECO:0000313" key="5">
    <source>
        <dbReference type="EMBL" id="RLQ20685.1"/>
    </source>
</evidence>